<dbReference type="Proteomes" id="UP000468388">
    <property type="component" value="Unassembled WGS sequence"/>
</dbReference>
<comment type="caution">
    <text evidence="3">The sequence shown here is derived from an EMBL/GenBank/DDBJ whole genome shotgun (WGS) entry which is preliminary data.</text>
</comment>
<protein>
    <submittedName>
        <fullName evidence="3">LysM peptidoglycan-binding domain-containing protein</fullName>
    </submittedName>
</protein>
<sequence>MFEVHKPQNLNNFIISLPERYKQRSMVKTFMTIVAGLVLCVAGANAQDMLQVEGTTPDLYLTHTVKKGETFYSLGRAYSISPKDIATENSISFDKGLQLGQTVKIPLNNNNFSQKADAVTGNTPVYHKVEEKETLYRLSLNHNKVPLDNIRHWNNLTGDGLKKDSYVIVGFLKSGGGIPAPAAPATTPVPVATTPVNTPPATKPEPAPAKSEPVVTKPEPAKPEPVTTKPDTPVTTPPASTPAPEPVKTAPVASGSFEQLYAQQTSKGKVTTEKGPGGWFKSNAGAGKYYALHNTAQRGTIIKVTNPLNGKYIYAKVLESIPQIKQNAGLIIKLSDSALEALGTSDTKFYVELNYED</sequence>
<dbReference type="PRINTS" id="PR01217">
    <property type="entry name" value="PRICHEXTENSN"/>
</dbReference>
<organism evidence="3 4">
    <name type="scientific">Chitinophaga oryziterrae</name>
    <dbReference type="NCBI Taxonomy" id="1031224"/>
    <lineage>
        <taxon>Bacteria</taxon>
        <taxon>Pseudomonadati</taxon>
        <taxon>Bacteroidota</taxon>
        <taxon>Chitinophagia</taxon>
        <taxon>Chitinophagales</taxon>
        <taxon>Chitinophagaceae</taxon>
        <taxon>Chitinophaga</taxon>
    </lineage>
</organism>
<evidence type="ECO:0000259" key="2">
    <source>
        <dbReference type="PROSITE" id="PS51782"/>
    </source>
</evidence>
<dbReference type="Gene3D" id="2.40.40.10">
    <property type="entry name" value="RlpA-like domain"/>
    <property type="match status" value="1"/>
</dbReference>
<dbReference type="SMART" id="SM00257">
    <property type="entry name" value="LysM"/>
    <property type="match status" value="2"/>
</dbReference>
<accession>A0A6N8J507</accession>
<feature type="compositionally biased region" description="Pro residues" evidence="1">
    <location>
        <begin position="197"/>
        <end position="207"/>
    </location>
</feature>
<reference evidence="3 4" key="1">
    <citation type="submission" date="2019-12" db="EMBL/GenBank/DDBJ databases">
        <title>The draft genomic sequence of strain Chitinophaga oryziterrae JCM 16595.</title>
        <authorList>
            <person name="Zhang X."/>
        </authorList>
    </citation>
    <scope>NUCLEOTIDE SEQUENCE [LARGE SCALE GENOMIC DNA]</scope>
    <source>
        <strain evidence="3 4">JCM 16595</strain>
    </source>
</reference>
<feature type="compositionally biased region" description="Low complexity" evidence="1">
    <location>
        <begin position="224"/>
        <end position="234"/>
    </location>
</feature>
<gene>
    <name evidence="3" type="ORF">GO495_03860</name>
</gene>
<feature type="compositionally biased region" description="Pro residues" evidence="1">
    <location>
        <begin position="235"/>
        <end position="245"/>
    </location>
</feature>
<keyword evidence="4" id="KW-1185">Reference proteome</keyword>
<dbReference type="InterPro" id="IPR036908">
    <property type="entry name" value="RlpA-like_sf"/>
</dbReference>
<dbReference type="SUPFAM" id="SSF54106">
    <property type="entry name" value="LysM domain"/>
    <property type="match status" value="1"/>
</dbReference>
<feature type="region of interest" description="Disordered" evidence="1">
    <location>
        <begin position="188"/>
        <end position="250"/>
    </location>
</feature>
<dbReference type="InterPro" id="IPR018392">
    <property type="entry name" value="LysM"/>
</dbReference>
<feature type="domain" description="LysM" evidence="2">
    <location>
        <begin position="61"/>
        <end position="105"/>
    </location>
</feature>
<proteinExistence type="predicted"/>
<evidence type="ECO:0000313" key="4">
    <source>
        <dbReference type="Proteomes" id="UP000468388"/>
    </source>
</evidence>
<dbReference type="Pfam" id="PF01476">
    <property type="entry name" value="LysM"/>
    <property type="match status" value="2"/>
</dbReference>
<dbReference type="PANTHER" id="PTHR33734">
    <property type="entry name" value="LYSM DOMAIN-CONTAINING GPI-ANCHORED PROTEIN 2"/>
    <property type="match status" value="1"/>
</dbReference>
<dbReference type="CDD" id="cd00118">
    <property type="entry name" value="LysM"/>
    <property type="match status" value="2"/>
</dbReference>
<dbReference type="InterPro" id="IPR036779">
    <property type="entry name" value="LysM_dom_sf"/>
</dbReference>
<dbReference type="EMBL" id="WRXO01000001">
    <property type="protein sequence ID" value="MVT39708.1"/>
    <property type="molecule type" value="Genomic_DNA"/>
</dbReference>
<evidence type="ECO:0000313" key="3">
    <source>
        <dbReference type="EMBL" id="MVT39708.1"/>
    </source>
</evidence>
<evidence type="ECO:0000256" key="1">
    <source>
        <dbReference type="SAM" id="MobiDB-lite"/>
    </source>
</evidence>
<dbReference type="Gene3D" id="3.10.350.10">
    <property type="entry name" value="LysM domain"/>
    <property type="match status" value="1"/>
</dbReference>
<dbReference type="AlphaFoldDB" id="A0A6N8J507"/>
<name>A0A6N8J507_9BACT</name>
<dbReference type="PANTHER" id="PTHR33734:SF22">
    <property type="entry name" value="MEMBRANE-BOUND LYTIC MUREIN TRANSGLYCOSYLASE D"/>
    <property type="match status" value="1"/>
</dbReference>
<dbReference type="PROSITE" id="PS51782">
    <property type="entry name" value="LYSM"/>
    <property type="match status" value="1"/>
</dbReference>